<dbReference type="Gene3D" id="1.10.357.40">
    <property type="entry name" value="YbiA-like"/>
    <property type="match status" value="1"/>
</dbReference>
<dbReference type="EMBL" id="JAODUP010001370">
    <property type="protein sequence ID" value="KAK2140385.1"/>
    <property type="molecule type" value="Genomic_DNA"/>
</dbReference>
<reference evidence="1" key="1">
    <citation type="journal article" date="2023" name="Mol. Biol. Evol.">
        <title>Third-Generation Sequencing Reveals the Adaptive Role of the Epigenome in Three Deep-Sea Polychaetes.</title>
        <authorList>
            <person name="Perez M."/>
            <person name="Aroh O."/>
            <person name="Sun Y."/>
            <person name="Lan Y."/>
            <person name="Juniper S.K."/>
            <person name="Young C.R."/>
            <person name="Angers B."/>
            <person name="Qian P.Y."/>
        </authorList>
    </citation>
    <scope>NUCLEOTIDE SEQUENCE</scope>
    <source>
        <strain evidence="1">P08H-3</strain>
    </source>
</reference>
<evidence type="ECO:0000313" key="2">
    <source>
        <dbReference type="Proteomes" id="UP001208570"/>
    </source>
</evidence>
<dbReference type="AlphaFoldDB" id="A0AAD9IU94"/>
<evidence type="ECO:0000313" key="1">
    <source>
        <dbReference type="EMBL" id="KAK2140385.1"/>
    </source>
</evidence>
<comment type="caution">
    <text evidence="1">The sequence shown here is derived from an EMBL/GenBank/DDBJ whole genome shotgun (WGS) entry which is preliminary data.</text>
</comment>
<dbReference type="Proteomes" id="UP001208570">
    <property type="component" value="Unassembled WGS sequence"/>
</dbReference>
<gene>
    <name evidence="1" type="ORF">LSH36_1371g00047</name>
</gene>
<name>A0AAD9IU94_9ANNE</name>
<protein>
    <submittedName>
        <fullName evidence="1">Uncharacterized protein</fullName>
    </submittedName>
</protein>
<dbReference type="InterPro" id="IPR037238">
    <property type="entry name" value="YbiA-like_sf"/>
</dbReference>
<sequence>MSNVTIVRCHRLRKLASSIGPRNDIVRMLSHLGNISAMKSDGKLKGRERTIYINDKFMKEINIQHAILRPITKLGKQCSSEQHYQHQVIHSINNNVIVAEIQDTRNPVTIKHVGDRINDTGDWTDRHPRVIREEGVRAKFTHHHELA</sequence>
<organism evidence="1 2">
    <name type="scientific">Paralvinella palmiformis</name>
    <dbReference type="NCBI Taxonomy" id="53620"/>
    <lineage>
        <taxon>Eukaryota</taxon>
        <taxon>Metazoa</taxon>
        <taxon>Spiralia</taxon>
        <taxon>Lophotrochozoa</taxon>
        <taxon>Annelida</taxon>
        <taxon>Polychaeta</taxon>
        <taxon>Sedentaria</taxon>
        <taxon>Canalipalpata</taxon>
        <taxon>Terebellida</taxon>
        <taxon>Terebelliformia</taxon>
        <taxon>Alvinellidae</taxon>
        <taxon>Paralvinella</taxon>
    </lineage>
</organism>
<proteinExistence type="predicted"/>
<keyword evidence="2" id="KW-1185">Reference proteome</keyword>
<accession>A0AAD9IU94</accession>
<dbReference type="SUPFAM" id="SSF143990">
    <property type="entry name" value="YbiA-like"/>
    <property type="match status" value="1"/>
</dbReference>